<dbReference type="Pfam" id="PF00288">
    <property type="entry name" value="GHMP_kinases_N"/>
    <property type="match status" value="1"/>
</dbReference>
<keyword evidence="4" id="KW-0547">Nucleotide-binding</keyword>
<keyword evidence="3" id="KW-0808">Transferase</keyword>
<dbReference type="InterPro" id="IPR014721">
    <property type="entry name" value="Ribsml_uS5_D2-typ_fold_subgr"/>
</dbReference>
<comment type="pathway">
    <text evidence="1">Isoprenoid biosynthesis; isopentenyl diphosphate biosynthesis via mevalonate pathway; isopentenyl diphosphate from (R)-mevalonate: step 2/3.</text>
</comment>
<evidence type="ECO:0000313" key="8">
    <source>
        <dbReference type="EMBL" id="MDK9580178.1"/>
    </source>
</evidence>
<comment type="caution">
    <text evidence="8">The sequence shown here is derived from an EMBL/GenBank/DDBJ whole genome shotgun (WGS) entry which is preliminary data.</text>
</comment>
<dbReference type="EC" id="2.7.4.2" evidence="2"/>
<dbReference type="PANTHER" id="PTHR31814:SF2">
    <property type="entry name" value="PHOSPHOMEVALONATE KINASE"/>
    <property type="match status" value="1"/>
</dbReference>
<proteinExistence type="predicted"/>
<evidence type="ECO:0000313" key="9">
    <source>
        <dbReference type="Proteomes" id="UP001225134"/>
    </source>
</evidence>
<dbReference type="InterPro" id="IPR006204">
    <property type="entry name" value="GHMP_kinase_N_dom"/>
</dbReference>
<keyword evidence="5" id="KW-0418">Kinase</keyword>
<dbReference type="PANTHER" id="PTHR31814">
    <property type="match status" value="1"/>
</dbReference>
<dbReference type="EMBL" id="JASSPP010000001">
    <property type="protein sequence ID" value="MDK9580178.1"/>
    <property type="molecule type" value="Genomic_DNA"/>
</dbReference>
<sequence>MLVKAMSKIYLAGEYAILMPGSFAILAPVKKYTYLEIEKSDEESVESTVEDKQELLKYAREQAFIFAKKYEKFSYKYTTDLYTKETKFGLGSSASVVVVTIKAILEYMKIKYTKEDLFILSVRALRKAGNRGSMGDVACICYEDLILYQSIDENEKYMIKKIKPKGLLKITAFWSGKPASTAKQISPIKKWYNTEEFLNFVNISNKYTLELEKSISQGLGNNLISCVEKLRLNLIYLEKFSKILIHSKELNKYILNYPGRKTSGSGKGDFAIELRLEDVEKRSAYEICLRV</sequence>
<evidence type="ECO:0000256" key="1">
    <source>
        <dbReference type="ARBA" id="ARBA00005017"/>
    </source>
</evidence>
<dbReference type="RefSeq" id="WP_285152553.1">
    <property type="nucleotide sequence ID" value="NZ_JASSPP010000001.1"/>
</dbReference>
<name>A0ABT7HI37_9FUSO</name>
<keyword evidence="9" id="KW-1185">Reference proteome</keyword>
<dbReference type="Gene3D" id="3.30.70.890">
    <property type="entry name" value="GHMP kinase, C-terminal domain"/>
    <property type="match status" value="1"/>
</dbReference>
<gene>
    <name evidence="8" type="ORF">QQA45_01390</name>
</gene>
<dbReference type="InterPro" id="IPR020568">
    <property type="entry name" value="Ribosomal_Su5_D2-typ_SF"/>
</dbReference>
<evidence type="ECO:0000256" key="5">
    <source>
        <dbReference type="ARBA" id="ARBA00022777"/>
    </source>
</evidence>
<evidence type="ECO:0000256" key="4">
    <source>
        <dbReference type="ARBA" id="ARBA00022741"/>
    </source>
</evidence>
<dbReference type="InterPro" id="IPR036554">
    <property type="entry name" value="GHMP_kinase_C_sf"/>
</dbReference>
<dbReference type="Gene3D" id="3.30.230.10">
    <property type="match status" value="1"/>
</dbReference>
<feature type="domain" description="GHMP kinase N-terminal" evidence="7">
    <location>
        <begin position="86"/>
        <end position="142"/>
    </location>
</feature>
<keyword evidence="6" id="KW-0067">ATP-binding</keyword>
<organism evidence="8 9">
    <name type="scientific">Sneathia sanguinegens</name>
    <dbReference type="NCBI Taxonomy" id="40543"/>
    <lineage>
        <taxon>Bacteria</taxon>
        <taxon>Fusobacteriati</taxon>
        <taxon>Fusobacteriota</taxon>
        <taxon>Fusobacteriia</taxon>
        <taxon>Fusobacteriales</taxon>
        <taxon>Leptotrichiaceae</taxon>
        <taxon>Sneathia</taxon>
    </lineage>
</organism>
<dbReference type="SUPFAM" id="SSF54211">
    <property type="entry name" value="Ribosomal protein S5 domain 2-like"/>
    <property type="match status" value="1"/>
</dbReference>
<dbReference type="InterPro" id="IPR035102">
    <property type="entry name" value="Phosphomevalonate_kinase"/>
</dbReference>
<dbReference type="SUPFAM" id="SSF55060">
    <property type="entry name" value="GHMP Kinase, C-terminal domain"/>
    <property type="match status" value="1"/>
</dbReference>
<protein>
    <recommendedName>
        <fullName evidence="2">phosphomevalonate kinase</fullName>
        <ecNumber evidence="2">2.7.4.2</ecNumber>
    </recommendedName>
</protein>
<accession>A0ABT7HI37</accession>
<evidence type="ECO:0000256" key="3">
    <source>
        <dbReference type="ARBA" id="ARBA00022679"/>
    </source>
</evidence>
<evidence type="ECO:0000259" key="7">
    <source>
        <dbReference type="Pfam" id="PF00288"/>
    </source>
</evidence>
<evidence type="ECO:0000256" key="6">
    <source>
        <dbReference type="ARBA" id="ARBA00022840"/>
    </source>
</evidence>
<reference evidence="8 9" key="1">
    <citation type="submission" date="2023-06" db="EMBL/GenBank/DDBJ databases">
        <title>Antibody response to the Sneathia vaginalis cytopathogenic toxin A during pregnancy.</title>
        <authorList>
            <person name="Mccoy Z.T."/>
            <person name="Serrano M.G."/>
            <person name="Spaine K."/>
            <person name="Edwards D.J."/>
            <person name="Buck G.A."/>
            <person name="Jefferson K."/>
        </authorList>
    </citation>
    <scope>NUCLEOTIDE SEQUENCE [LARGE SCALE GENOMIC DNA]</scope>
    <source>
        <strain evidence="8 9">CCUG 42621</strain>
    </source>
</reference>
<evidence type="ECO:0000256" key="2">
    <source>
        <dbReference type="ARBA" id="ARBA00012958"/>
    </source>
</evidence>
<dbReference type="Proteomes" id="UP001225134">
    <property type="component" value="Unassembled WGS sequence"/>
</dbReference>